<keyword evidence="4" id="KW-1185">Reference proteome</keyword>
<sequence>MFLDNCFMDVSIQDDQVDGPHGYIPVRRYEPVRTNGLTTAPTVVWLHGGGFFKGGLNQPESDSVALALAARGYPVVTVDYRLAPLPVVGRLSVRQRKLSNRYPVPVDDVLAVVQHVSDRCGGAIVLGGASAGACLAAGTALRYQHDGGRLAGVLLAYGFFHFTHPRSDKKHPRPRGHRRITHSRWGLNAMNRNYVGRISGPTDHYAFPGGGALQGFPQALLINAERDSMRVSAERFATELSAAGSQVERHLVTGSRHAFLNHPNGEHFSAGVELMAAWLETLQLKPLNEPDRTSVR</sequence>
<evidence type="ECO:0000313" key="3">
    <source>
        <dbReference type="EMBL" id="GAA3872921.1"/>
    </source>
</evidence>
<dbReference type="GO" id="GO:0016787">
    <property type="term" value="F:hydrolase activity"/>
    <property type="evidence" value="ECO:0007669"/>
    <property type="project" value="UniProtKB-KW"/>
</dbReference>
<dbReference type="Pfam" id="PF07859">
    <property type="entry name" value="Abhydrolase_3"/>
    <property type="match status" value="1"/>
</dbReference>
<dbReference type="EMBL" id="BAABCN010000002">
    <property type="protein sequence ID" value="GAA3872921.1"/>
    <property type="molecule type" value="Genomic_DNA"/>
</dbReference>
<comment type="caution">
    <text evidence="3">The sequence shown here is derived from an EMBL/GenBank/DDBJ whole genome shotgun (WGS) entry which is preliminary data.</text>
</comment>
<dbReference type="Proteomes" id="UP001501803">
    <property type="component" value="Unassembled WGS sequence"/>
</dbReference>
<dbReference type="InterPro" id="IPR029058">
    <property type="entry name" value="AB_hydrolase_fold"/>
</dbReference>
<evidence type="ECO:0000313" key="4">
    <source>
        <dbReference type="Proteomes" id="UP001501803"/>
    </source>
</evidence>
<evidence type="ECO:0000259" key="2">
    <source>
        <dbReference type="Pfam" id="PF07859"/>
    </source>
</evidence>
<dbReference type="Gene3D" id="3.40.50.1820">
    <property type="entry name" value="alpha/beta hydrolase"/>
    <property type="match status" value="1"/>
</dbReference>
<dbReference type="InterPro" id="IPR050300">
    <property type="entry name" value="GDXG_lipolytic_enzyme"/>
</dbReference>
<accession>A0ABP7KCC8</accession>
<name>A0ABP7KCC8_9MICO</name>
<dbReference type="PANTHER" id="PTHR48081">
    <property type="entry name" value="AB HYDROLASE SUPERFAMILY PROTEIN C4A8.06C"/>
    <property type="match status" value="1"/>
</dbReference>
<organism evidence="3 4">
    <name type="scientific">Leifsonia kafniensis</name>
    <dbReference type="NCBI Taxonomy" id="475957"/>
    <lineage>
        <taxon>Bacteria</taxon>
        <taxon>Bacillati</taxon>
        <taxon>Actinomycetota</taxon>
        <taxon>Actinomycetes</taxon>
        <taxon>Micrococcales</taxon>
        <taxon>Microbacteriaceae</taxon>
        <taxon>Leifsonia</taxon>
    </lineage>
</organism>
<feature type="domain" description="Alpha/beta hydrolase fold-3" evidence="2">
    <location>
        <begin position="43"/>
        <end position="260"/>
    </location>
</feature>
<reference evidence="4" key="1">
    <citation type="journal article" date="2019" name="Int. J. Syst. Evol. Microbiol.">
        <title>The Global Catalogue of Microorganisms (GCM) 10K type strain sequencing project: providing services to taxonomists for standard genome sequencing and annotation.</title>
        <authorList>
            <consortium name="The Broad Institute Genomics Platform"/>
            <consortium name="The Broad Institute Genome Sequencing Center for Infectious Disease"/>
            <person name="Wu L."/>
            <person name="Ma J."/>
        </authorList>
    </citation>
    <scope>NUCLEOTIDE SEQUENCE [LARGE SCALE GENOMIC DNA]</scope>
    <source>
        <strain evidence="4">JCM 17021</strain>
    </source>
</reference>
<proteinExistence type="predicted"/>
<gene>
    <name evidence="3" type="ORF">GCM10022381_14930</name>
</gene>
<dbReference type="SUPFAM" id="SSF53474">
    <property type="entry name" value="alpha/beta-Hydrolases"/>
    <property type="match status" value="1"/>
</dbReference>
<dbReference type="InterPro" id="IPR013094">
    <property type="entry name" value="AB_hydrolase_3"/>
</dbReference>
<protein>
    <submittedName>
        <fullName evidence="3">Alpha/beta hydrolase</fullName>
    </submittedName>
</protein>
<evidence type="ECO:0000256" key="1">
    <source>
        <dbReference type="ARBA" id="ARBA00022801"/>
    </source>
</evidence>
<keyword evidence="1 3" id="KW-0378">Hydrolase</keyword>